<feature type="chain" id="PRO_5006914093" evidence="1">
    <location>
        <begin position="18"/>
        <end position="401"/>
    </location>
</feature>
<keyword evidence="3" id="KW-0121">Carboxypeptidase</keyword>
<keyword evidence="3" id="KW-0645">Protease</keyword>
<dbReference type="InterPro" id="IPR050491">
    <property type="entry name" value="AmpC-like"/>
</dbReference>
<evidence type="ECO:0000313" key="3">
    <source>
        <dbReference type="EMBL" id="KTD07870.1"/>
    </source>
</evidence>
<dbReference type="InterPro" id="IPR001466">
    <property type="entry name" value="Beta-lactam-related"/>
</dbReference>
<dbReference type="EMBL" id="LNYG01000013">
    <property type="protein sequence ID" value="KTD07870.1"/>
    <property type="molecule type" value="Genomic_DNA"/>
</dbReference>
<dbReference type="PATRIC" id="fig|455.5.peg.2177"/>
<dbReference type="OrthoDB" id="9799367at2"/>
<feature type="domain" description="Beta-lactamase-related" evidence="2">
    <location>
        <begin position="47"/>
        <end position="375"/>
    </location>
</feature>
<feature type="signal peptide" evidence="1">
    <location>
        <begin position="1"/>
        <end position="17"/>
    </location>
</feature>
<evidence type="ECO:0000313" key="4">
    <source>
        <dbReference type="Proteomes" id="UP000054715"/>
    </source>
</evidence>
<name>A0A0W0UIZ7_9GAMM</name>
<proteinExistence type="predicted"/>
<dbReference type="SUPFAM" id="SSF56601">
    <property type="entry name" value="beta-lactamase/transpeptidase-like"/>
    <property type="match status" value="1"/>
</dbReference>
<dbReference type="RefSeq" id="WP_058449947.1">
    <property type="nucleotide sequence ID" value="NZ_CAAAJF010000002.1"/>
</dbReference>
<dbReference type="GO" id="GO:0004180">
    <property type="term" value="F:carboxypeptidase activity"/>
    <property type="evidence" value="ECO:0007669"/>
    <property type="project" value="UniProtKB-KW"/>
</dbReference>
<comment type="caution">
    <text evidence="3">The sequence shown here is derived from an EMBL/GenBank/DDBJ whole genome shotgun (WGS) entry which is preliminary data.</text>
</comment>
<keyword evidence="3" id="KW-0378">Hydrolase</keyword>
<reference evidence="3 4" key="1">
    <citation type="submission" date="2015-11" db="EMBL/GenBank/DDBJ databases">
        <title>Genomic analysis of 38 Legionella species identifies large and diverse effector repertoires.</title>
        <authorList>
            <person name="Burstein D."/>
            <person name="Amaro F."/>
            <person name="Zusman T."/>
            <person name="Lifshitz Z."/>
            <person name="Cohen O."/>
            <person name="Gilbert J.A."/>
            <person name="Pupko T."/>
            <person name="Shuman H.A."/>
            <person name="Segal G."/>
        </authorList>
    </citation>
    <scope>NUCLEOTIDE SEQUENCE [LARGE SCALE GENOMIC DNA]</scope>
    <source>
        <strain evidence="3 4">JA-26-G1-E2</strain>
    </source>
</reference>
<evidence type="ECO:0000259" key="2">
    <source>
        <dbReference type="Pfam" id="PF00144"/>
    </source>
</evidence>
<organism evidence="3 4">
    <name type="scientific">Legionella jamestowniensis</name>
    <dbReference type="NCBI Taxonomy" id="455"/>
    <lineage>
        <taxon>Bacteria</taxon>
        <taxon>Pseudomonadati</taxon>
        <taxon>Pseudomonadota</taxon>
        <taxon>Gammaproteobacteria</taxon>
        <taxon>Legionellales</taxon>
        <taxon>Legionellaceae</taxon>
        <taxon>Legionella</taxon>
    </lineage>
</organism>
<dbReference type="PANTHER" id="PTHR46825">
    <property type="entry name" value="D-ALANYL-D-ALANINE-CARBOXYPEPTIDASE/ENDOPEPTIDASE AMPH"/>
    <property type="match status" value="1"/>
</dbReference>
<dbReference type="Proteomes" id="UP000054715">
    <property type="component" value="Unassembled WGS sequence"/>
</dbReference>
<dbReference type="Pfam" id="PF00144">
    <property type="entry name" value="Beta-lactamase"/>
    <property type="match status" value="1"/>
</dbReference>
<dbReference type="PANTHER" id="PTHR46825:SF7">
    <property type="entry name" value="D-ALANYL-D-ALANINE CARBOXYPEPTIDASE"/>
    <property type="match status" value="1"/>
</dbReference>
<keyword evidence="1" id="KW-0732">Signal</keyword>
<dbReference type="InterPro" id="IPR012338">
    <property type="entry name" value="Beta-lactam/transpept-like"/>
</dbReference>
<dbReference type="Gene3D" id="3.40.710.10">
    <property type="entry name" value="DD-peptidase/beta-lactamase superfamily"/>
    <property type="match status" value="1"/>
</dbReference>
<evidence type="ECO:0000256" key="1">
    <source>
        <dbReference type="SAM" id="SignalP"/>
    </source>
</evidence>
<gene>
    <name evidence="3" type="ORF">Ljam_2065</name>
</gene>
<accession>A0A0W0UIZ7</accession>
<protein>
    <submittedName>
        <fullName evidence="3">(Serine-type) D-alanyl-D-alanine carboxypeptidase</fullName>
    </submittedName>
</protein>
<sequence>MKALFFTCLIFTTLASASTPHESTESRDQAVQQFLQEHLQKYGAMEAFTAIQASIKAKDQLSTYTVGHRDKKPDSPAIDAHSLFNVGSITKSFTAALVLLAESDSKLKLAATLSNYLPEYPHWGDVYLTSLLDMSSGLPNYSDTPKLNYFFSKNLGQYWSQDELLNLVYSKEFNPPRKPGFFYSNTGYVLMDKIVSKAYNTPFQTLIVDKIIKPLHLKNTFYPIPDYPANVLSRLVRGYSYNVYDNPELLGQDVTENNLSWAGAAGAIVANSEDVIHWIEHLFIDNKLLTKAQQEKMQRLISTASGLPISATTAQNPYGFGLGISQGYDARIGRYWFYEGKTLGYRAVYMYVPCNRVIITTLFNSATNNDNDHSRELIVKIYNYLLENDEMLICGKDKMDV</sequence>
<dbReference type="AlphaFoldDB" id="A0A0W0UIZ7"/>
<dbReference type="STRING" id="455.Ljam_2065"/>